<feature type="domain" description="Metallo-beta-lactamase" evidence="7">
    <location>
        <begin position="550"/>
        <end position="748"/>
    </location>
</feature>
<keyword evidence="4 6" id="KW-1133">Transmembrane helix</keyword>
<dbReference type="InterPro" id="IPR052159">
    <property type="entry name" value="Competence_DNA_uptake"/>
</dbReference>
<dbReference type="EMBL" id="CP022423">
    <property type="protein sequence ID" value="ASM76003.1"/>
    <property type="molecule type" value="Genomic_DNA"/>
</dbReference>
<dbReference type="PANTHER" id="PTHR30619">
    <property type="entry name" value="DNA INTERNALIZATION/COMPETENCE PROTEIN COMEC/REC2"/>
    <property type="match status" value="1"/>
</dbReference>
<dbReference type="InterPro" id="IPR025405">
    <property type="entry name" value="DUF4131"/>
</dbReference>
<dbReference type="Pfam" id="PF03772">
    <property type="entry name" value="Competence"/>
    <property type="match status" value="1"/>
</dbReference>
<organism evidence="8 9">
    <name type="scientific">Vitreoscilla filiformis</name>
    <dbReference type="NCBI Taxonomy" id="63"/>
    <lineage>
        <taxon>Bacteria</taxon>
        <taxon>Pseudomonadati</taxon>
        <taxon>Pseudomonadota</taxon>
        <taxon>Betaproteobacteria</taxon>
        <taxon>Neisseriales</taxon>
        <taxon>Neisseriaceae</taxon>
        <taxon>Vitreoscilla</taxon>
    </lineage>
</organism>
<dbReference type="InterPro" id="IPR004477">
    <property type="entry name" value="ComEC_N"/>
</dbReference>
<dbReference type="Pfam" id="PF00753">
    <property type="entry name" value="Lactamase_B"/>
    <property type="match status" value="1"/>
</dbReference>
<evidence type="ECO:0000256" key="6">
    <source>
        <dbReference type="SAM" id="Phobius"/>
    </source>
</evidence>
<dbReference type="GO" id="GO:0030420">
    <property type="term" value="P:establishment of competence for transformation"/>
    <property type="evidence" value="ECO:0007669"/>
    <property type="project" value="InterPro"/>
</dbReference>
<feature type="transmembrane region" description="Helical" evidence="6">
    <location>
        <begin position="413"/>
        <end position="433"/>
    </location>
</feature>
<feature type="transmembrane region" description="Helical" evidence="6">
    <location>
        <begin position="493"/>
        <end position="513"/>
    </location>
</feature>
<dbReference type="InterPro" id="IPR036866">
    <property type="entry name" value="RibonucZ/Hydroxyglut_hydro"/>
</dbReference>
<evidence type="ECO:0000256" key="3">
    <source>
        <dbReference type="ARBA" id="ARBA00022692"/>
    </source>
</evidence>
<dbReference type="GO" id="GO:0005886">
    <property type="term" value="C:plasma membrane"/>
    <property type="evidence" value="ECO:0007669"/>
    <property type="project" value="UniProtKB-SubCell"/>
</dbReference>
<keyword evidence="9" id="KW-1185">Reference proteome</keyword>
<dbReference type="InterPro" id="IPR001279">
    <property type="entry name" value="Metallo-B-lactamas"/>
</dbReference>
<dbReference type="InterPro" id="IPR004797">
    <property type="entry name" value="Competence_ComEC/Rec2"/>
</dbReference>
<evidence type="ECO:0000313" key="8">
    <source>
        <dbReference type="EMBL" id="ASM76003.1"/>
    </source>
</evidence>
<feature type="transmembrane region" description="Helical" evidence="6">
    <location>
        <begin position="304"/>
        <end position="327"/>
    </location>
</feature>
<feature type="transmembrane region" description="Helical" evidence="6">
    <location>
        <begin position="466"/>
        <end position="487"/>
    </location>
</feature>
<comment type="subcellular location">
    <subcellularLocation>
        <location evidence="1">Cell membrane</location>
        <topology evidence="1">Multi-pass membrane protein</topology>
    </subcellularLocation>
</comment>
<evidence type="ECO:0000256" key="2">
    <source>
        <dbReference type="ARBA" id="ARBA00022475"/>
    </source>
</evidence>
<accession>A0A221KAY7</accession>
<sequence length="831" mass="88772">MRYGGAALAVLLGTAWQVMQPALWPAWAYFAMVGGAVGLWVVSLPMAPGVRSTVSLALAWGLLAAGQAGWRAGERLAQQLDPALEDRVLWVTGEVEGLPRAGPDGVSFTWRIEQGWDVERAQAVTLPERVWLHWPTATPGEGLAALPPPWVQAGERWRLPLRLRRVHGQANPGGFDAEGWMFGQGWGALGTVRTGAAGAVPQRLGRAVSLGAVWDRWRQRWRDEVLLRVADPQAAGLLAALAVGDQAAIAPADWQTFRDTGISHLVSISGLHITLFAWLVTGVLRRAQPWLPLHTLARWGWPAAWVASVGGLALATAYAVLAGWGVPARRTVWMLALVTLLHLLGRRWPGGLVCSVSGAAVLLCDPWAVEQAGFWLSFVAVMLLIASDAPPVRDAANPPPARSAWREGLRAQWVASLGLAPLTLLLFNQVSVIGFGVNWVAVPLVTFVLTPLALGGLLLPGCWTLAGWIVSPCLQALAWLAAWPGAVWEWPSVSPWAGLSLLLAGVVAVWPGLGWRRWGAVLLAWPLLGPGGAARPLVGSFDLLAADVGQGSAVLLRTAQHSLLFDAGPISPSGRDAGTQVLIPLLRHLGEPQLDALVLSHEDSDHIGGAPALLAARRVQQMWVSLPAGHRLWAASVPVKACAAGASWVWEGVTFRFLHPPAESAPRPAAKGGGNAHSCVLHVRDAQGRSALLTGDLPAEQEQTLIQHAPVALRADVLVVPHHGSHTSSSGALLAATQPKWAVVQVGYRSRFGHPHSEVLARYAAQGIKLVRSDHCGAFTWRSAGSTPAVECTRVVHLRPWHWRCASSDQGCSEMVRNQGRRREMSAGSTS</sequence>
<gene>
    <name evidence="8" type="ORF">VITFI_CDS0224</name>
</gene>
<dbReference type="Proteomes" id="UP000199729">
    <property type="component" value="Chromosome"/>
</dbReference>
<reference evidence="8 9" key="1">
    <citation type="submission" date="2017-07" db="EMBL/GenBank/DDBJ databases">
        <title>Complete Genome Sequence of the cosmetic ferment Vitreoscilla filiformis (ATCC15551).</title>
        <authorList>
            <person name="Contreras S."/>
            <person name="Sagory-Zalkind P."/>
            <person name="Blanquart H."/>
            <person name="Iltis A."/>
            <person name="Morand S.C."/>
        </authorList>
    </citation>
    <scope>NUCLEOTIDE SEQUENCE [LARGE SCALE GENOMIC DNA]</scope>
    <source>
        <strain evidence="8 9">ATCC 15551</strain>
    </source>
</reference>
<keyword evidence="2" id="KW-1003">Cell membrane</keyword>
<name>A0A221KAY7_VITFI</name>
<dbReference type="PANTHER" id="PTHR30619:SF1">
    <property type="entry name" value="RECOMBINATION PROTEIN 2"/>
    <property type="match status" value="1"/>
</dbReference>
<feature type="transmembrane region" description="Helical" evidence="6">
    <location>
        <begin position="439"/>
        <end position="459"/>
    </location>
</feature>
<evidence type="ECO:0000256" key="1">
    <source>
        <dbReference type="ARBA" id="ARBA00004651"/>
    </source>
</evidence>
<evidence type="ECO:0000259" key="7">
    <source>
        <dbReference type="SMART" id="SM00849"/>
    </source>
</evidence>
<dbReference type="InterPro" id="IPR035681">
    <property type="entry name" value="ComA-like_MBL"/>
</dbReference>
<dbReference type="SUPFAM" id="SSF56281">
    <property type="entry name" value="Metallo-hydrolase/oxidoreductase"/>
    <property type="match status" value="1"/>
</dbReference>
<keyword evidence="5 6" id="KW-0472">Membrane</keyword>
<dbReference type="NCBIfam" id="TIGR00360">
    <property type="entry name" value="ComEC_N-term"/>
    <property type="match status" value="1"/>
</dbReference>
<feature type="transmembrane region" description="Helical" evidence="6">
    <location>
        <begin position="27"/>
        <end position="47"/>
    </location>
</feature>
<evidence type="ECO:0000256" key="5">
    <source>
        <dbReference type="ARBA" id="ARBA00023136"/>
    </source>
</evidence>
<dbReference type="CDD" id="cd07731">
    <property type="entry name" value="ComA-like_MBL-fold"/>
    <property type="match status" value="1"/>
</dbReference>
<evidence type="ECO:0000256" key="4">
    <source>
        <dbReference type="ARBA" id="ARBA00022989"/>
    </source>
</evidence>
<dbReference type="Pfam" id="PF13567">
    <property type="entry name" value="DUF4131"/>
    <property type="match status" value="1"/>
</dbReference>
<dbReference type="NCBIfam" id="TIGR00361">
    <property type="entry name" value="ComEC_Rec2"/>
    <property type="match status" value="1"/>
</dbReference>
<proteinExistence type="predicted"/>
<dbReference type="Gene3D" id="3.60.15.10">
    <property type="entry name" value="Ribonuclease Z/Hydroxyacylglutathione hydrolase-like"/>
    <property type="match status" value="1"/>
</dbReference>
<dbReference type="SMART" id="SM00849">
    <property type="entry name" value="Lactamase_B"/>
    <property type="match status" value="1"/>
</dbReference>
<evidence type="ECO:0000313" key="9">
    <source>
        <dbReference type="Proteomes" id="UP000199729"/>
    </source>
</evidence>
<feature type="transmembrane region" description="Helical" evidence="6">
    <location>
        <begin position="265"/>
        <end position="284"/>
    </location>
</feature>
<protein>
    <recommendedName>
        <fullName evidence="7">Metallo-beta-lactamase domain-containing protein</fullName>
    </recommendedName>
</protein>
<dbReference type="KEGG" id="vff:VITFI_CDS0224"/>
<dbReference type="AlphaFoldDB" id="A0A221KAY7"/>
<keyword evidence="3 6" id="KW-0812">Transmembrane</keyword>